<dbReference type="InterPro" id="IPR001597">
    <property type="entry name" value="ArAA_b-elim_lyase/Thr_aldolase"/>
</dbReference>
<comment type="similarity">
    <text evidence="2">Belongs to the threonine aldolase family.</text>
</comment>
<dbReference type="NCBIfam" id="NF041359">
    <property type="entry name" value="GntG_guanitoxin"/>
    <property type="match status" value="1"/>
</dbReference>
<reference evidence="5 6" key="1">
    <citation type="journal article" date="2024" name="Front. Microbiol.">
        <title>Novel thermophilic genera Geochorda gen. nov. and Carboxydochorda gen. nov. from the deep terrestrial subsurface reveal the ecophysiological diversity in the class Limnochordia.</title>
        <authorList>
            <person name="Karnachuk O.V."/>
            <person name="Lukina A.P."/>
            <person name="Avakyan M.R."/>
            <person name="Kadnikov V.V."/>
            <person name="Begmatov S."/>
            <person name="Beletsky A.V."/>
            <person name="Vlasova K.G."/>
            <person name="Novikov A.A."/>
            <person name="Shcherbakova V.A."/>
            <person name="Mardanov A.V."/>
            <person name="Ravin N.V."/>
        </authorList>
    </citation>
    <scope>NUCLEOTIDE SEQUENCE [LARGE SCALE GENOMIC DNA]</scope>
    <source>
        <strain evidence="5 6">L945</strain>
    </source>
</reference>
<sequence length="352" mass="37247">MLLKGRHDFRSDTITEPTEAMRRAMYEAEVGDSARGDDPTVAALEEEAAALLGKEAAMLVPSGTMANLVSLLTWVRRGEEVIAEHRAHVVMSEAGSLGGVVGAMVRTIVTPDGILRPEQVEAAVRAPSVLSPRTALLCIENTHNYAGGTVWSVEQVRAAAEAAHRHDVPVHMDGARIFNAAVALGVPAAELAAPVDSLMFCLSKGLSAPVGSLVLGTRAFVEEARKRRQMVGGAMRQAGVLAAAGLVAIRTMVERLAEDHQRARRLAQQLVGVPGIEVGPEPPSNMVMVDVRGTGLSAAEFGERLASGHNVWTLAVAPTVLRFVTHRHVDDSDVDQAARAIRAVAGSRRIGA</sequence>
<dbReference type="Pfam" id="PF01212">
    <property type="entry name" value="Beta_elim_lyase"/>
    <property type="match status" value="1"/>
</dbReference>
<dbReference type="Gene3D" id="3.90.1150.10">
    <property type="entry name" value="Aspartate Aminotransferase, domain 1"/>
    <property type="match status" value="1"/>
</dbReference>
<dbReference type="PANTHER" id="PTHR48097">
    <property type="entry name" value="L-THREONINE ALDOLASE-RELATED"/>
    <property type="match status" value="1"/>
</dbReference>
<proteinExistence type="inferred from homology"/>
<accession>A0ABZ1BVY5</accession>
<dbReference type="Gene3D" id="3.40.640.10">
    <property type="entry name" value="Type I PLP-dependent aspartate aminotransferase-like (Major domain)"/>
    <property type="match status" value="1"/>
</dbReference>
<dbReference type="InterPro" id="IPR015422">
    <property type="entry name" value="PyrdxlP-dep_Trfase_small"/>
</dbReference>
<evidence type="ECO:0000313" key="6">
    <source>
        <dbReference type="Proteomes" id="UP001332192"/>
    </source>
</evidence>
<evidence type="ECO:0000256" key="1">
    <source>
        <dbReference type="ARBA" id="ARBA00001933"/>
    </source>
</evidence>
<dbReference type="RefSeq" id="WP_324716232.1">
    <property type="nucleotide sequence ID" value="NZ_CP141615.1"/>
</dbReference>
<evidence type="ECO:0000259" key="4">
    <source>
        <dbReference type="Pfam" id="PF01212"/>
    </source>
</evidence>
<evidence type="ECO:0000313" key="5">
    <source>
        <dbReference type="EMBL" id="WRP16960.1"/>
    </source>
</evidence>
<dbReference type="PANTHER" id="PTHR48097:SF9">
    <property type="entry name" value="L-THREONINE ALDOLASE"/>
    <property type="match status" value="1"/>
</dbReference>
<feature type="domain" description="Aromatic amino acid beta-eliminating lyase/threonine aldolase" evidence="4">
    <location>
        <begin position="8"/>
        <end position="291"/>
    </location>
</feature>
<dbReference type="Proteomes" id="UP001332192">
    <property type="component" value="Chromosome"/>
</dbReference>
<name>A0ABZ1BVY5_9FIRM</name>
<dbReference type="InterPro" id="IPR015424">
    <property type="entry name" value="PyrdxlP-dep_Trfase"/>
</dbReference>
<dbReference type="PIRSF" id="PIRSF017617">
    <property type="entry name" value="Thr_aldolase"/>
    <property type="match status" value="1"/>
</dbReference>
<keyword evidence="6" id="KW-1185">Reference proteome</keyword>
<dbReference type="InterPro" id="IPR023603">
    <property type="entry name" value="Low_specificity_L-TA-like"/>
</dbReference>
<dbReference type="EMBL" id="CP141615">
    <property type="protein sequence ID" value="WRP16960.1"/>
    <property type="molecule type" value="Genomic_DNA"/>
</dbReference>
<evidence type="ECO:0000256" key="2">
    <source>
        <dbReference type="ARBA" id="ARBA00006966"/>
    </source>
</evidence>
<evidence type="ECO:0000256" key="3">
    <source>
        <dbReference type="ARBA" id="ARBA00022898"/>
    </source>
</evidence>
<organism evidence="5 6">
    <name type="scientific">Carboxydichorda subterranea</name>
    <dbReference type="NCBI Taxonomy" id="3109565"/>
    <lineage>
        <taxon>Bacteria</taxon>
        <taxon>Bacillati</taxon>
        <taxon>Bacillota</taxon>
        <taxon>Limnochordia</taxon>
        <taxon>Limnochordales</taxon>
        <taxon>Geochordaceae</taxon>
        <taxon>Carboxydichorda</taxon>
    </lineage>
</organism>
<protein>
    <submittedName>
        <fullName evidence="5">Low specificity L-threonine aldolase</fullName>
    </submittedName>
</protein>
<keyword evidence="3" id="KW-0663">Pyridoxal phosphate</keyword>
<dbReference type="SUPFAM" id="SSF53383">
    <property type="entry name" value="PLP-dependent transferases"/>
    <property type="match status" value="1"/>
</dbReference>
<comment type="cofactor">
    <cofactor evidence="1">
        <name>pyridoxal 5'-phosphate</name>
        <dbReference type="ChEBI" id="CHEBI:597326"/>
    </cofactor>
</comment>
<dbReference type="InterPro" id="IPR015421">
    <property type="entry name" value="PyrdxlP-dep_Trfase_major"/>
</dbReference>
<gene>
    <name evidence="5" type="ORF">U7230_12840</name>
</gene>
<dbReference type="CDD" id="cd06502">
    <property type="entry name" value="TA_like"/>
    <property type="match status" value="1"/>
</dbReference>